<dbReference type="InterPro" id="IPR052360">
    <property type="entry name" value="Transcr_Regulatory_Proteins"/>
</dbReference>
<dbReference type="InterPro" id="IPR036864">
    <property type="entry name" value="Zn2-C6_fun-type_DNA-bd_sf"/>
</dbReference>
<evidence type="ECO:0000256" key="5">
    <source>
        <dbReference type="ARBA" id="ARBA00023163"/>
    </source>
</evidence>
<dbReference type="SUPFAM" id="SSF57701">
    <property type="entry name" value="Zn2/Cys6 DNA-binding domain"/>
    <property type="match status" value="1"/>
</dbReference>
<dbReference type="GO" id="GO:0003677">
    <property type="term" value="F:DNA binding"/>
    <property type="evidence" value="ECO:0007669"/>
    <property type="project" value="UniProtKB-KW"/>
</dbReference>
<dbReference type="PANTHER" id="PTHR36206">
    <property type="entry name" value="ASPERCRYPTIN BIOSYNTHESIS CLUSTER-SPECIFIC TRANSCRIPTION REGULATOR ATNN-RELATED"/>
    <property type="match status" value="1"/>
</dbReference>
<sequence length="568" mass="64675">MPRKGSQKVRTGCRTCKSVKISPPPVPQIFLTVKLHHFRKRKVKCDETKPVCTRCSSTGRTCSGYDLDLDLDGQERSQVVHHSIALYRPRQLAAHDEKEGRSFHFFSHVAGPVLSGPMDTYFWTHLVMQFSHFTPAVRHAAIAVSSLYEDFVRGTRIVRPRHNVLALKHYNAAIQEVSKVKAQDEQLVLIVCVLFVCVELLQGDPKAATEHCRFGVAILERIKADPGRSPSFWVVQHLLPIFRRLSLCLLMVPAGLPNIPVPGHPPPPPRETSMKFLETGPEEPCVPDRFDTVIEASNSFDQLMAKCVSVGHEGDNQQGDEQQNEKEQLERSLRLWNTRVADLEASSMTSLNPTEKRALCLMRMKYEREIITLDIPMGPKSLAQEIEYDEYLDSFKSIVDLARRASECITPTSPPLEKSERPSFSFEMGFLPLLLFVVMKCRDFETRVEALSWMPYLTAAKESLLDLGTLYRVGRRVIELEHEITLDDDLRICDGKRPILPKDHRIVAAPVDHEMEALTADDGTVSYRRTVLLITQEVNGEKSIRREHMYERKLRQFDLEIPGMRSAR</sequence>
<dbReference type="Pfam" id="PF11951">
    <property type="entry name" value="Fungal_trans_2"/>
    <property type="match status" value="1"/>
</dbReference>
<keyword evidence="1" id="KW-0479">Metal-binding</keyword>
<evidence type="ECO:0000256" key="3">
    <source>
        <dbReference type="ARBA" id="ARBA00023015"/>
    </source>
</evidence>
<keyword evidence="10" id="KW-1185">Reference proteome</keyword>
<keyword evidence="5" id="KW-0804">Transcription</keyword>
<evidence type="ECO:0000256" key="6">
    <source>
        <dbReference type="ARBA" id="ARBA00023242"/>
    </source>
</evidence>
<evidence type="ECO:0000256" key="4">
    <source>
        <dbReference type="ARBA" id="ARBA00023125"/>
    </source>
</evidence>
<keyword evidence="4" id="KW-0238">DNA-binding</keyword>
<dbReference type="EMBL" id="FJOG01000045">
    <property type="protein sequence ID" value="CZR67598.1"/>
    <property type="molecule type" value="Genomic_DNA"/>
</dbReference>
<dbReference type="InterPro" id="IPR021858">
    <property type="entry name" value="Fun_TF"/>
</dbReference>
<dbReference type="InterPro" id="IPR001138">
    <property type="entry name" value="Zn2Cys6_DnaBD"/>
</dbReference>
<dbReference type="OrthoDB" id="2593732at2759"/>
<dbReference type="Proteomes" id="UP000184330">
    <property type="component" value="Unassembled WGS sequence"/>
</dbReference>
<keyword evidence="3" id="KW-0805">Transcription regulation</keyword>
<dbReference type="Pfam" id="PF00172">
    <property type="entry name" value="Zn_clus"/>
    <property type="match status" value="1"/>
</dbReference>
<keyword evidence="6" id="KW-0539">Nucleus</keyword>
<name>A0A1L7XRM1_9HELO</name>
<dbReference type="PANTHER" id="PTHR36206:SF16">
    <property type="entry name" value="TRANSCRIPTION FACTOR DOMAIN-CONTAINING PROTEIN-RELATED"/>
    <property type="match status" value="1"/>
</dbReference>
<evidence type="ECO:0000313" key="9">
    <source>
        <dbReference type="EMBL" id="CZR67598.1"/>
    </source>
</evidence>
<dbReference type="Gene3D" id="4.10.240.10">
    <property type="entry name" value="Zn(2)-C6 fungal-type DNA-binding domain"/>
    <property type="match status" value="1"/>
</dbReference>
<dbReference type="GO" id="GO:0008270">
    <property type="term" value="F:zinc ion binding"/>
    <property type="evidence" value="ECO:0007669"/>
    <property type="project" value="InterPro"/>
</dbReference>
<keyword evidence="2" id="KW-0862">Zinc</keyword>
<evidence type="ECO:0000256" key="1">
    <source>
        <dbReference type="ARBA" id="ARBA00022723"/>
    </source>
</evidence>
<dbReference type="AlphaFoldDB" id="A0A1L7XRM1"/>
<feature type="coiled-coil region" evidence="7">
    <location>
        <begin position="312"/>
        <end position="346"/>
    </location>
</feature>
<dbReference type="CDD" id="cd00067">
    <property type="entry name" value="GAL4"/>
    <property type="match status" value="1"/>
</dbReference>
<reference evidence="9 10" key="1">
    <citation type="submission" date="2016-03" db="EMBL/GenBank/DDBJ databases">
        <authorList>
            <person name="Ploux O."/>
        </authorList>
    </citation>
    <scope>NUCLEOTIDE SEQUENCE [LARGE SCALE GENOMIC DNA]</scope>
    <source>
        <strain evidence="9 10">UAMH 11012</strain>
    </source>
</reference>
<organism evidence="9 10">
    <name type="scientific">Phialocephala subalpina</name>
    <dbReference type="NCBI Taxonomy" id="576137"/>
    <lineage>
        <taxon>Eukaryota</taxon>
        <taxon>Fungi</taxon>
        <taxon>Dikarya</taxon>
        <taxon>Ascomycota</taxon>
        <taxon>Pezizomycotina</taxon>
        <taxon>Leotiomycetes</taxon>
        <taxon>Helotiales</taxon>
        <taxon>Mollisiaceae</taxon>
        <taxon>Phialocephala</taxon>
        <taxon>Phialocephala fortinii species complex</taxon>
    </lineage>
</organism>
<evidence type="ECO:0000256" key="7">
    <source>
        <dbReference type="SAM" id="Coils"/>
    </source>
</evidence>
<accession>A0A1L7XRM1</accession>
<dbReference type="GO" id="GO:0000981">
    <property type="term" value="F:DNA-binding transcription factor activity, RNA polymerase II-specific"/>
    <property type="evidence" value="ECO:0007669"/>
    <property type="project" value="InterPro"/>
</dbReference>
<feature type="domain" description="Zn(2)-C6 fungal-type" evidence="8">
    <location>
        <begin position="39"/>
        <end position="66"/>
    </location>
</feature>
<keyword evidence="7" id="KW-0175">Coiled coil</keyword>
<proteinExistence type="predicted"/>
<protein>
    <recommendedName>
        <fullName evidence="8">Zn(2)-C6 fungal-type domain-containing protein</fullName>
    </recommendedName>
</protein>
<evidence type="ECO:0000313" key="10">
    <source>
        <dbReference type="Proteomes" id="UP000184330"/>
    </source>
</evidence>
<evidence type="ECO:0000259" key="8">
    <source>
        <dbReference type="Pfam" id="PF00172"/>
    </source>
</evidence>
<dbReference type="STRING" id="576137.A0A1L7XRM1"/>
<gene>
    <name evidence="9" type="ORF">PAC_17497</name>
</gene>
<evidence type="ECO:0000256" key="2">
    <source>
        <dbReference type="ARBA" id="ARBA00022833"/>
    </source>
</evidence>